<reference evidence="1 2" key="1">
    <citation type="submission" date="2017-06" db="EMBL/GenBank/DDBJ databases">
        <title>Evolution towards high GC content and high-temperature stress adaptation in endophytic Pseudomonas oryzihabitans impacted its plant-growth promoting traits.</title>
        <authorList>
            <person name="Nascimento F.X."/>
        </authorList>
    </citation>
    <scope>NUCLEOTIDE SEQUENCE [LARGE SCALE GENOMIC DNA]</scope>
    <source>
        <strain evidence="1 2">MS8</strain>
    </source>
</reference>
<sequence>MSTGDSGFENRIMLLEHLSLSMVMDHAVVDRGFLNQLIAKLEELGVDDRTDDEDSLLAWARSIRQDQSKND</sequence>
<dbReference type="EMBL" id="CP022198">
    <property type="protein sequence ID" value="AXA67826.1"/>
    <property type="molecule type" value="Genomic_DNA"/>
</dbReference>
<evidence type="ECO:0000313" key="1">
    <source>
        <dbReference type="EMBL" id="AXA67826.1"/>
    </source>
</evidence>
<dbReference type="AlphaFoldDB" id="A0A2Z5AD19"/>
<evidence type="ECO:0000313" key="2">
    <source>
        <dbReference type="Proteomes" id="UP000250579"/>
    </source>
</evidence>
<dbReference type="Proteomes" id="UP000250579">
    <property type="component" value="Chromosome"/>
</dbReference>
<protein>
    <submittedName>
        <fullName evidence="1">Uncharacterized protein</fullName>
    </submittedName>
</protein>
<name>A0A2Z5AD19_9PSED</name>
<accession>A0A2Z5AD19</accession>
<proteinExistence type="predicted"/>
<gene>
    <name evidence="1" type="ORF">CE139_19090</name>
</gene>
<organism evidence="1 2">
    <name type="scientific">Pseudomonas oryzihabitans</name>
    <dbReference type="NCBI Taxonomy" id="47885"/>
    <lineage>
        <taxon>Bacteria</taxon>
        <taxon>Pseudomonadati</taxon>
        <taxon>Pseudomonadota</taxon>
        <taxon>Gammaproteobacteria</taxon>
        <taxon>Pseudomonadales</taxon>
        <taxon>Pseudomonadaceae</taxon>
        <taxon>Pseudomonas</taxon>
    </lineage>
</organism>